<evidence type="ECO:0000256" key="3">
    <source>
        <dbReference type="SAM" id="MobiDB-lite"/>
    </source>
</evidence>
<keyword evidence="4" id="KW-0812">Transmembrane</keyword>
<organism evidence="5 6">
    <name type="scientific">Gigaspora margarita</name>
    <dbReference type="NCBI Taxonomy" id="4874"/>
    <lineage>
        <taxon>Eukaryota</taxon>
        <taxon>Fungi</taxon>
        <taxon>Fungi incertae sedis</taxon>
        <taxon>Mucoromycota</taxon>
        <taxon>Glomeromycotina</taxon>
        <taxon>Glomeromycetes</taxon>
        <taxon>Diversisporales</taxon>
        <taxon>Gigasporaceae</taxon>
        <taxon>Gigaspora</taxon>
    </lineage>
</organism>
<dbReference type="PANTHER" id="PTHR46093">
    <property type="entry name" value="ACYL-COA-BINDING DOMAIN-CONTAINING PROTEIN 5"/>
    <property type="match status" value="1"/>
</dbReference>
<proteinExistence type="predicted"/>
<comment type="caution">
    <text evidence="5">The sequence shown here is derived from an EMBL/GenBank/DDBJ whole genome shotgun (WGS) entry which is preliminary data.</text>
</comment>
<dbReference type="Proteomes" id="UP000439903">
    <property type="component" value="Unassembled WGS sequence"/>
</dbReference>
<keyword evidence="4" id="KW-1133">Transmembrane helix</keyword>
<reference evidence="5 6" key="1">
    <citation type="journal article" date="2019" name="Environ. Microbiol.">
        <title>At the nexus of three kingdoms: the genome of the mycorrhizal fungus Gigaspora margarita provides insights into plant, endobacterial and fungal interactions.</title>
        <authorList>
            <person name="Venice F."/>
            <person name="Ghignone S."/>
            <person name="Salvioli di Fossalunga A."/>
            <person name="Amselem J."/>
            <person name="Novero M."/>
            <person name="Xianan X."/>
            <person name="Sedzielewska Toro K."/>
            <person name="Morin E."/>
            <person name="Lipzen A."/>
            <person name="Grigoriev I.V."/>
            <person name="Henrissat B."/>
            <person name="Martin F.M."/>
            <person name="Bonfante P."/>
        </authorList>
    </citation>
    <scope>NUCLEOTIDE SEQUENCE [LARGE SCALE GENOMIC DNA]</scope>
    <source>
        <strain evidence="5 6">BEG34</strain>
    </source>
</reference>
<dbReference type="InterPro" id="IPR015915">
    <property type="entry name" value="Kelch-typ_b-propeller"/>
</dbReference>
<evidence type="ECO:0000256" key="1">
    <source>
        <dbReference type="ARBA" id="ARBA00022441"/>
    </source>
</evidence>
<dbReference type="Gene3D" id="2.120.10.80">
    <property type="entry name" value="Kelch-type beta propeller"/>
    <property type="match status" value="2"/>
</dbReference>
<dbReference type="EMBL" id="WTPW01000612">
    <property type="protein sequence ID" value="KAF0494957.1"/>
    <property type="molecule type" value="Genomic_DNA"/>
</dbReference>
<dbReference type="SUPFAM" id="SSF117281">
    <property type="entry name" value="Kelch motif"/>
    <property type="match status" value="1"/>
</dbReference>
<evidence type="ECO:0000256" key="4">
    <source>
        <dbReference type="SAM" id="Phobius"/>
    </source>
</evidence>
<keyword evidence="1" id="KW-0880">Kelch repeat</keyword>
<sequence length="473" mass="51601">MLHQSPINIGDTSVGETGDIGETDDIGETGDIVSPMSSVSPMSPVSPISPVSPTLQVLPLLPVSPIPPVSPISPLSSFHQFHLPVLFLLLVGTKLYFFGGAISSNVISNEVWYLDLSNSFNTNNLPWYKDAQMQVGYMFGSSCVSPIDNYTVFMIGGKMSIPNTNLSDYTWEAFQFDSKKSFWTMPVTPGYNVSFVTRNEMQAVVDNTGKIFIYGGINLTSIWFADMTIFDIATMTWSTFQPTNIYLADYAAVILPNGLIIYIGGRISNSGSIVLADMNNIWTFDSKSLLWSSKNVNGDHIDGRVGHSAILIQDGNILIIGGSNDAYGYATVSPALAVLNTNTWMWTIPNLSLTNGPPSLTYHSAALYEDYIIIAFGRITTTLNKTLINNVYILDMKNYAWVTTMNLNKPTASISGSPTTSISGNPTSQTQETSSHLLIGIGFGVLILVGLLSFIGFIMYKRRQNYIPTPGTK</sequence>
<feature type="region of interest" description="Disordered" evidence="3">
    <location>
        <begin position="1"/>
        <end position="45"/>
    </location>
</feature>
<evidence type="ECO:0000313" key="5">
    <source>
        <dbReference type="EMBL" id="KAF0494957.1"/>
    </source>
</evidence>
<evidence type="ECO:0000256" key="2">
    <source>
        <dbReference type="ARBA" id="ARBA00022737"/>
    </source>
</evidence>
<keyword evidence="4" id="KW-0472">Membrane</keyword>
<gene>
    <name evidence="5" type="ORF">F8M41_021226</name>
</gene>
<dbReference type="Pfam" id="PF24681">
    <property type="entry name" value="Kelch_KLHDC2_KLHL20_DRC7"/>
    <property type="match status" value="2"/>
</dbReference>
<feature type="compositionally biased region" description="Low complexity" evidence="3">
    <location>
        <begin position="32"/>
        <end position="45"/>
    </location>
</feature>
<keyword evidence="2" id="KW-0677">Repeat</keyword>
<feature type="compositionally biased region" description="Polar residues" evidence="3">
    <location>
        <begin position="1"/>
        <end position="15"/>
    </location>
</feature>
<dbReference type="PANTHER" id="PTHR46093:SF18">
    <property type="entry name" value="FIBRONECTIN TYPE-III DOMAIN-CONTAINING PROTEIN"/>
    <property type="match status" value="1"/>
</dbReference>
<dbReference type="AlphaFoldDB" id="A0A8H4EJ64"/>
<evidence type="ECO:0000313" key="6">
    <source>
        <dbReference type="Proteomes" id="UP000439903"/>
    </source>
</evidence>
<keyword evidence="6" id="KW-1185">Reference proteome</keyword>
<feature type="compositionally biased region" description="Acidic residues" evidence="3">
    <location>
        <begin position="19"/>
        <end position="28"/>
    </location>
</feature>
<dbReference type="OrthoDB" id="432528at2759"/>
<accession>A0A8H4EJ64</accession>
<feature type="transmembrane region" description="Helical" evidence="4">
    <location>
        <begin position="437"/>
        <end position="460"/>
    </location>
</feature>
<name>A0A8H4EJ64_GIGMA</name>
<protein>
    <submittedName>
        <fullName evidence="5">Galactose oxidase</fullName>
    </submittedName>
</protein>